<dbReference type="InterPro" id="IPR006674">
    <property type="entry name" value="HD_domain"/>
</dbReference>
<accession>A0A3S0IGQ9</accession>
<proteinExistence type="predicted"/>
<reference evidence="2 3" key="1">
    <citation type="submission" date="2018-12" db="EMBL/GenBank/DDBJ databases">
        <authorList>
            <person name="Yu L."/>
        </authorList>
    </citation>
    <scope>NUCLEOTIDE SEQUENCE [LARGE SCALE GENOMIC DNA]</scope>
    <source>
        <strain evidence="2 3">HAW-EB5</strain>
    </source>
</reference>
<dbReference type="Pfam" id="PF13023">
    <property type="entry name" value="HD_3"/>
    <property type="match status" value="1"/>
</dbReference>
<dbReference type="EMBL" id="RXNV01000001">
    <property type="protein sequence ID" value="RTR35075.1"/>
    <property type="molecule type" value="Genomic_DNA"/>
</dbReference>
<comment type="caution">
    <text evidence="2">The sequence shown here is derived from an EMBL/GenBank/DDBJ whole genome shotgun (WGS) entry which is preliminary data.</text>
</comment>
<protein>
    <submittedName>
        <fullName evidence="2">HD domain-containing protein</fullName>
    </submittedName>
</protein>
<dbReference type="Proteomes" id="UP000282060">
    <property type="component" value="Unassembled WGS sequence"/>
</dbReference>
<organism evidence="2 3">
    <name type="scientific">Shewanella atlantica</name>
    <dbReference type="NCBI Taxonomy" id="271099"/>
    <lineage>
        <taxon>Bacteria</taxon>
        <taxon>Pseudomonadati</taxon>
        <taxon>Pseudomonadota</taxon>
        <taxon>Gammaproteobacteria</taxon>
        <taxon>Alteromonadales</taxon>
        <taxon>Shewanellaceae</taxon>
        <taxon>Shewanella</taxon>
    </lineage>
</organism>
<gene>
    <name evidence="2" type="ORF">EKG39_00065</name>
</gene>
<dbReference type="AlphaFoldDB" id="A0A3S0IGQ9"/>
<feature type="domain" description="HD" evidence="1">
    <location>
        <begin position="1"/>
        <end position="39"/>
    </location>
</feature>
<evidence type="ECO:0000259" key="1">
    <source>
        <dbReference type="Pfam" id="PF13023"/>
    </source>
</evidence>
<evidence type="ECO:0000313" key="3">
    <source>
        <dbReference type="Proteomes" id="UP000282060"/>
    </source>
</evidence>
<name>A0A3S0IGQ9_9GAMM</name>
<evidence type="ECO:0000313" key="2">
    <source>
        <dbReference type="EMBL" id="RTR35075.1"/>
    </source>
</evidence>
<keyword evidence="3" id="KW-1185">Reference proteome</keyword>
<dbReference type="OrthoDB" id="9796032at2"/>
<sequence>MVALLLENQDEKLMELWQEFEAETSSDTSFAMPLDRMLPS</sequence>